<name>A0A425Y6U2_9BACT</name>
<dbReference type="Proteomes" id="UP000285794">
    <property type="component" value="Unassembled WGS sequence"/>
</dbReference>
<comment type="caution">
    <text evidence="1">The sequence shown here is derived from an EMBL/GenBank/DDBJ whole genome shotgun (WGS) entry which is preliminary data.</text>
</comment>
<evidence type="ECO:0000313" key="2">
    <source>
        <dbReference type="Proteomes" id="UP000285794"/>
    </source>
</evidence>
<gene>
    <name evidence="1" type="ORF">DWB61_03765</name>
</gene>
<proteinExistence type="predicted"/>
<dbReference type="EMBL" id="QQWG01000002">
    <property type="protein sequence ID" value="RRG24243.1"/>
    <property type="molecule type" value="Genomic_DNA"/>
</dbReference>
<reference evidence="1 2" key="1">
    <citation type="submission" date="2018-07" db="EMBL/GenBank/DDBJ databases">
        <title>Draft genome sequence of Ancylomarina sp. M1P.</title>
        <authorList>
            <person name="Yadav S."/>
            <person name="Villanueva L."/>
            <person name="Damste J.S.S."/>
        </authorList>
    </citation>
    <scope>NUCLEOTIDE SEQUENCE [LARGE SCALE GENOMIC DNA]</scope>
    <source>
        <strain evidence="1 2">M1P</strain>
    </source>
</reference>
<evidence type="ECO:0000313" key="1">
    <source>
        <dbReference type="EMBL" id="RRG24243.1"/>
    </source>
</evidence>
<dbReference type="OrthoDB" id="1116828at2"/>
<organism evidence="1 2">
    <name type="scientific">Ancylomarina euxinus</name>
    <dbReference type="NCBI Taxonomy" id="2283627"/>
    <lineage>
        <taxon>Bacteria</taxon>
        <taxon>Pseudomonadati</taxon>
        <taxon>Bacteroidota</taxon>
        <taxon>Bacteroidia</taxon>
        <taxon>Marinilabiliales</taxon>
        <taxon>Marinifilaceae</taxon>
        <taxon>Ancylomarina</taxon>
    </lineage>
</organism>
<accession>A0A425Y6U2</accession>
<protein>
    <submittedName>
        <fullName evidence="1">Uncharacterized protein</fullName>
    </submittedName>
</protein>
<dbReference type="RefSeq" id="WP_125029553.1">
    <property type="nucleotide sequence ID" value="NZ_JAPXVP010000002.1"/>
</dbReference>
<dbReference type="AlphaFoldDB" id="A0A425Y6U2"/>
<sequence>MKTSNLILIGGVAVAYFYRGKLFPYLDAKLDQATDSIKTALLSKLEIAPNGMPSVKLDLIGGELDLRGSVKMNNKTSLNTTLNTYQLDLILKKGTSQIVLGKTPLVHANTEIKGNSKNSLKYLFSVNLENLSKLISGENFNSHKVFIAVKSLQIDSINLPDVEIETNVWKEIIDTIKTIKNPSSFIQNLINNF</sequence>
<keyword evidence="2" id="KW-1185">Reference proteome</keyword>